<dbReference type="InterPro" id="IPR030192">
    <property type="entry name" value="YbdG"/>
</dbReference>
<sequence length="295" mass="32594">MLLSALIPSNRVAQWLLVHIHHLLDAVGLKKNQTIEEVIYAAIIVCIALFIGWAIRNIVLYGVRKFMLMRHSTVGKELIDHKVLSRCSHIIPPLVLLALLPFAFTSETALRVIVLRGLLIYTVVVVCRAICTVTKFIWLRFDETRNSKNLPLGGILDTAVGIIWFIAVIICISIVVNKSPVNLLTGLGAFAAVLMLVFKDSILGLVAGLQLSQNDMLRVGDWIVVPSTIANGIVIDVNLTAVKVQNWDNTIVTLPPYTLVSTSFQNWRGMTESGCRQIARSVIIDSDTIVPQPKK</sequence>
<dbReference type="InterPro" id="IPR023408">
    <property type="entry name" value="MscS_beta-dom_sf"/>
</dbReference>
<gene>
    <name evidence="7" type="ORF">E7747_08575</name>
</gene>
<dbReference type="Proteomes" id="UP000297149">
    <property type="component" value="Chromosome"/>
</dbReference>
<dbReference type="AlphaFoldDB" id="A0A4P7W4F5"/>
<dbReference type="SUPFAM" id="SSF50182">
    <property type="entry name" value="Sm-like ribonucleoproteins"/>
    <property type="match status" value="1"/>
</dbReference>
<organism evidence="7 8">
    <name type="scientific">Duncaniella dubosii</name>
    <dbReference type="NCBI Taxonomy" id="2518971"/>
    <lineage>
        <taxon>Bacteria</taxon>
        <taxon>Pseudomonadati</taxon>
        <taxon>Bacteroidota</taxon>
        <taxon>Bacteroidia</taxon>
        <taxon>Bacteroidales</taxon>
        <taxon>Muribaculaceae</taxon>
        <taxon>Duncaniella</taxon>
    </lineage>
</organism>
<dbReference type="KEGG" id="ddb:E7747_08575"/>
<dbReference type="InterPro" id="IPR006685">
    <property type="entry name" value="MscS_channel_2nd"/>
</dbReference>
<dbReference type="EMBL" id="CP039396">
    <property type="protein sequence ID" value="QCD42330.1"/>
    <property type="molecule type" value="Genomic_DNA"/>
</dbReference>
<dbReference type="Pfam" id="PF00924">
    <property type="entry name" value="MS_channel_2nd"/>
    <property type="match status" value="1"/>
</dbReference>
<feature type="transmembrane region" description="Helical" evidence="5">
    <location>
        <begin position="150"/>
        <end position="175"/>
    </location>
</feature>
<protein>
    <submittedName>
        <fullName evidence="7">Mechanosensitive ion channel</fullName>
    </submittedName>
</protein>
<feature type="domain" description="Mechanosensitive ion channel MscS" evidence="6">
    <location>
        <begin position="200"/>
        <end position="268"/>
    </location>
</feature>
<evidence type="ECO:0000256" key="3">
    <source>
        <dbReference type="ARBA" id="ARBA00022989"/>
    </source>
</evidence>
<evidence type="ECO:0000313" key="8">
    <source>
        <dbReference type="Proteomes" id="UP000297149"/>
    </source>
</evidence>
<feature type="transmembrane region" description="Helical" evidence="5">
    <location>
        <begin position="187"/>
        <end position="209"/>
    </location>
</feature>
<accession>A0A4P7W4F5</accession>
<keyword evidence="8" id="KW-1185">Reference proteome</keyword>
<proteinExistence type="predicted"/>
<evidence type="ECO:0000313" key="7">
    <source>
        <dbReference type="EMBL" id="QCD42330.1"/>
    </source>
</evidence>
<feature type="transmembrane region" description="Helical" evidence="5">
    <location>
        <begin position="118"/>
        <end position="138"/>
    </location>
</feature>
<evidence type="ECO:0000256" key="1">
    <source>
        <dbReference type="ARBA" id="ARBA00004370"/>
    </source>
</evidence>
<evidence type="ECO:0000256" key="2">
    <source>
        <dbReference type="ARBA" id="ARBA00022692"/>
    </source>
</evidence>
<name>A0A4P7W4F5_9BACT</name>
<dbReference type="RefSeq" id="WP_136415407.1">
    <property type="nucleotide sequence ID" value="NZ_CP039396.1"/>
</dbReference>
<evidence type="ECO:0000256" key="4">
    <source>
        <dbReference type="ARBA" id="ARBA00023136"/>
    </source>
</evidence>
<feature type="transmembrane region" description="Helical" evidence="5">
    <location>
        <begin position="38"/>
        <end position="63"/>
    </location>
</feature>
<dbReference type="GO" id="GO:0071470">
    <property type="term" value="P:cellular response to osmotic stress"/>
    <property type="evidence" value="ECO:0007669"/>
    <property type="project" value="InterPro"/>
</dbReference>
<keyword evidence="4 5" id="KW-0472">Membrane</keyword>
<dbReference type="InterPro" id="IPR010920">
    <property type="entry name" value="LSM_dom_sf"/>
</dbReference>
<keyword evidence="3 5" id="KW-1133">Transmembrane helix</keyword>
<dbReference type="PANTHER" id="PTHR30414:SF0">
    <property type="entry name" value="MINICONDUCTANCE MECHANOSENSITIVE CHANNEL YBDG"/>
    <property type="match status" value="1"/>
</dbReference>
<evidence type="ECO:0000256" key="5">
    <source>
        <dbReference type="SAM" id="Phobius"/>
    </source>
</evidence>
<reference evidence="8" key="1">
    <citation type="submission" date="2019-02" db="EMBL/GenBank/DDBJ databases">
        <title>Isolation and identification of novel species under the genus Muribaculum.</title>
        <authorList>
            <person name="Miyake S."/>
            <person name="Ding Y."/>
            <person name="Low A."/>
            <person name="Soh M."/>
            <person name="Seedorf H."/>
        </authorList>
    </citation>
    <scope>NUCLEOTIDE SEQUENCE [LARGE SCALE GENOMIC DNA]</scope>
    <source>
        <strain evidence="8">H5</strain>
    </source>
</reference>
<dbReference type="GO" id="GO:0008381">
    <property type="term" value="F:mechanosensitive monoatomic ion channel activity"/>
    <property type="evidence" value="ECO:0007669"/>
    <property type="project" value="InterPro"/>
</dbReference>
<dbReference type="Gene3D" id="2.30.30.60">
    <property type="match status" value="1"/>
</dbReference>
<dbReference type="PANTHER" id="PTHR30414">
    <property type="entry name" value="MINICONDUCTANCE MECHANOSENSITIVE CHANNEL YBDG"/>
    <property type="match status" value="1"/>
</dbReference>
<dbReference type="GO" id="GO:0005886">
    <property type="term" value="C:plasma membrane"/>
    <property type="evidence" value="ECO:0007669"/>
    <property type="project" value="TreeGrafter"/>
</dbReference>
<keyword evidence="2 5" id="KW-0812">Transmembrane</keyword>
<comment type="subcellular location">
    <subcellularLocation>
        <location evidence="1">Membrane</location>
    </subcellularLocation>
</comment>
<evidence type="ECO:0000259" key="6">
    <source>
        <dbReference type="Pfam" id="PF00924"/>
    </source>
</evidence>